<dbReference type="EMBL" id="MHQC01000009">
    <property type="protein sequence ID" value="OGZ95456.1"/>
    <property type="molecule type" value="Genomic_DNA"/>
</dbReference>
<dbReference type="PANTHER" id="PTHR42307:SF2">
    <property type="entry name" value="PUP DEAMIDASE_DEPUPYLASE"/>
    <property type="match status" value="1"/>
</dbReference>
<evidence type="ECO:0000313" key="3">
    <source>
        <dbReference type="Proteomes" id="UP000177152"/>
    </source>
</evidence>
<dbReference type="AlphaFoldDB" id="A0A1G2K7P9"/>
<dbReference type="PANTHER" id="PTHR42307">
    <property type="entry name" value="PUP DEAMIDASE/DEPUPYLASE"/>
    <property type="match status" value="1"/>
</dbReference>
<name>A0A1G2K7P9_9BACT</name>
<evidence type="ECO:0000313" key="2">
    <source>
        <dbReference type="EMBL" id="OGZ95456.1"/>
    </source>
</evidence>
<feature type="region of interest" description="Disordered" evidence="1">
    <location>
        <begin position="505"/>
        <end position="531"/>
    </location>
</feature>
<dbReference type="Pfam" id="PF03136">
    <property type="entry name" value="Pup_ligase"/>
    <property type="match status" value="1"/>
</dbReference>
<sequence length="531" mass="60739">MQNRAYGIETEYSIAVKARHGGLYTGGLTGEPFGNPSRLLFDLFDHRELWNESLNELCLYPQKSTWQTYFLGSNGGKLYFDNTYTFPEYATSECESIRGALINSLAGDTVVEDMRKQAMRDGSLVRTYQGEATDIYIVRINTSFRNDTPRDGSTTGCHENYLVSKAIGDYDSDGSCEKLKKINGFMEFMVPFLMTRQIFDGAGGIHWNEEKSIWEFVLSQRTFFTRAKTSTAAAGDGRGFLGFKRDESGSPYGATRLQVHSGDVPMSPFGKYIAMIATHLVVRAAEEGERQWRNYAPNDCWKGEFRELARDVTLRSLITLENGKRQRHYRATEVQRLYADFVINSIRIFSADEQRMFAEWTAALDRLDRGFEEVVREYDWAIKYVFFRTAFGGNISSAKARFSNFLYHDISERGIYNRLLKRGAVLCFALPDDIRNARMNPPPTRAEFRSRLIKALMRRKDNQTIQFPRDWGYFIGPTRSTAIPDPLERTNEAAENVLKNVEEHGVKKIPPNTPPASVDPEADFILPQEWE</sequence>
<dbReference type="GO" id="GO:0019941">
    <property type="term" value="P:modification-dependent protein catabolic process"/>
    <property type="evidence" value="ECO:0007669"/>
    <property type="project" value="InterPro"/>
</dbReference>
<comment type="caution">
    <text evidence="2">The sequence shown here is derived from an EMBL/GenBank/DDBJ whole genome shotgun (WGS) entry which is preliminary data.</text>
</comment>
<dbReference type="GO" id="GO:0010498">
    <property type="term" value="P:proteasomal protein catabolic process"/>
    <property type="evidence" value="ECO:0007669"/>
    <property type="project" value="InterPro"/>
</dbReference>
<dbReference type="InterPro" id="IPR004347">
    <property type="entry name" value="Pup_ligase/deamidase"/>
</dbReference>
<dbReference type="GO" id="GO:0070490">
    <property type="term" value="P:protein pupylation"/>
    <property type="evidence" value="ECO:0007669"/>
    <property type="project" value="TreeGrafter"/>
</dbReference>
<organism evidence="2 3">
    <name type="scientific">Candidatus Sungbacteria bacterium RIFCSPHIGHO2_01_FULL_47_32</name>
    <dbReference type="NCBI Taxonomy" id="1802264"/>
    <lineage>
        <taxon>Bacteria</taxon>
        <taxon>Candidatus Sungiibacteriota</taxon>
    </lineage>
</organism>
<evidence type="ECO:0000256" key="1">
    <source>
        <dbReference type="SAM" id="MobiDB-lite"/>
    </source>
</evidence>
<dbReference type="GO" id="GO:0005524">
    <property type="term" value="F:ATP binding"/>
    <property type="evidence" value="ECO:0007669"/>
    <property type="project" value="TreeGrafter"/>
</dbReference>
<reference evidence="2 3" key="1">
    <citation type="journal article" date="2016" name="Nat. Commun.">
        <title>Thousands of microbial genomes shed light on interconnected biogeochemical processes in an aquifer system.</title>
        <authorList>
            <person name="Anantharaman K."/>
            <person name="Brown C.T."/>
            <person name="Hug L.A."/>
            <person name="Sharon I."/>
            <person name="Castelle C.J."/>
            <person name="Probst A.J."/>
            <person name="Thomas B.C."/>
            <person name="Singh A."/>
            <person name="Wilkins M.J."/>
            <person name="Karaoz U."/>
            <person name="Brodie E.L."/>
            <person name="Williams K.H."/>
            <person name="Hubbard S.S."/>
            <person name="Banfield J.F."/>
        </authorList>
    </citation>
    <scope>NUCLEOTIDE SEQUENCE [LARGE SCALE GENOMIC DNA]</scope>
</reference>
<accession>A0A1G2K7P9</accession>
<proteinExistence type="predicted"/>
<protein>
    <submittedName>
        <fullName evidence="2">Uncharacterized protein</fullName>
    </submittedName>
</protein>
<dbReference type="Proteomes" id="UP000177152">
    <property type="component" value="Unassembled WGS sequence"/>
</dbReference>
<gene>
    <name evidence="2" type="ORF">A2633_03580</name>
</gene>